<evidence type="ECO:0000256" key="7">
    <source>
        <dbReference type="ARBA" id="ARBA00053444"/>
    </source>
</evidence>
<dbReference type="Proteomes" id="UP000039865">
    <property type="component" value="Unassembled WGS sequence"/>
</dbReference>
<gene>
    <name evidence="11" type="primary">Contig16315.g17377</name>
    <name evidence="11" type="ORF">STYLEM_1980</name>
</gene>
<comment type="function">
    <text evidence="7">Protein transport. Probably involved in vesicular traffic from ER to Golgi.</text>
</comment>
<sequence>MMANNQEYDYLFKLLLIGNSGVGKSCLLLRYATLQAFFILYNIQQKIKTIMLDEQIVKLQIWDTAGQERFRTLTSSYYRGAHGIIIVYDVTDRDSFENVRQWMHEIERFANAGVCKILVGNKCDMEESRKVSNEEGMELAKHYEIPFLETSAKNSINVDNSFITMSNEIKRNIQNKANATGTTTGDKKGIVFGKGILHHQSQGSEETTDSSSQGNPKKKNNSACCQ</sequence>
<reference evidence="11 12" key="1">
    <citation type="submission" date="2014-06" db="EMBL/GenBank/DDBJ databases">
        <authorList>
            <person name="Swart Estienne"/>
        </authorList>
    </citation>
    <scope>NUCLEOTIDE SEQUENCE [LARGE SCALE GENOMIC DNA]</scope>
    <source>
        <strain evidence="11 12">130c</strain>
    </source>
</reference>
<proteinExistence type="inferred from homology"/>
<dbReference type="GO" id="GO:0003924">
    <property type="term" value="F:GTPase activity"/>
    <property type="evidence" value="ECO:0007669"/>
    <property type="project" value="InterPro"/>
</dbReference>
<evidence type="ECO:0000313" key="11">
    <source>
        <dbReference type="EMBL" id="CDW73012.1"/>
    </source>
</evidence>
<evidence type="ECO:0000256" key="3">
    <source>
        <dbReference type="ARBA" id="ARBA00022927"/>
    </source>
</evidence>
<dbReference type="AlphaFoldDB" id="A0A077ZT01"/>
<keyword evidence="5" id="KW-0449">Lipoprotein</keyword>
<protein>
    <recommendedName>
        <fullName evidence="8">Ras-related protein Rab-1</fullName>
    </recommendedName>
    <alternativeName>
        <fullName evidence="9">Small GTP-binding protein rab1</fullName>
    </alternativeName>
</protein>
<dbReference type="NCBIfam" id="TIGR00231">
    <property type="entry name" value="small_GTP"/>
    <property type="match status" value="1"/>
</dbReference>
<accession>A0A077ZT01</accession>
<evidence type="ECO:0000256" key="2">
    <source>
        <dbReference type="ARBA" id="ARBA00022741"/>
    </source>
</evidence>
<dbReference type="InterPro" id="IPR001806">
    <property type="entry name" value="Small_GTPase"/>
</dbReference>
<dbReference type="SMART" id="SM00174">
    <property type="entry name" value="RHO"/>
    <property type="match status" value="1"/>
</dbReference>
<dbReference type="SMART" id="SM00173">
    <property type="entry name" value="RAS"/>
    <property type="match status" value="1"/>
</dbReference>
<dbReference type="Gene3D" id="3.40.50.300">
    <property type="entry name" value="P-loop containing nucleotide triphosphate hydrolases"/>
    <property type="match status" value="1"/>
</dbReference>
<dbReference type="OrthoDB" id="9989112at2759"/>
<dbReference type="GO" id="GO:0015031">
    <property type="term" value="P:protein transport"/>
    <property type="evidence" value="ECO:0007669"/>
    <property type="project" value="UniProtKB-KW"/>
</dbReference>
<name>A0A077ZT01_STYLE</name>
<keyword evidence="2" id="KW-0547">Nucleotide-binding</keyword>
<dbReference type="InParanoid" id="A0A077ZT01"/>
<keyword evidence="4" id="KW-0342">GTP-binding</keyword>
<evidence type="ECO:0000256" key="6">
    <source>
        <dbReference type="ARBA" id="ARBA00023289"/>
    </source>
</evidence>
<dbReference type="SUPFAM" id="SSF52540">
    <property type="entry name" value="P-loop containing nucleoside triphosphate hydrolases"/>
    <property type="match status" value="1"/>
</dbReference>
<evidence type="ECO:0000256" key="4">
    <source>
        <dbReference type="ARBA" id="ARBA00023134"/>
    </source>
</evidence>
<keyword evidence="3" id="KW-0653">Protein transport</keyword>
<keyword evidence="3" id="KW-0813">Transport</keyword>
<dbReference type="PANTHER" id="PTHR47980">
    <property type="entry name" value="LD44762P"/>
    <property type="match status" value="1"/>
</dbReference>
<dbReference type="PROSITE" id="PS51420">
    <property type="entry name" value="RHO"/>
    <property type="match status" value="1"/>
</dbReference>
<dbReference type="SMART" id="SM00175">
    <property type="entry name" value="RAB"/>
    <property type="match status" value="1"/>
</dbReference>
<dbReference type="GO" id="GO:0005525">
    <property type="term" value="F:GTP binding"/>
    <property type="evidence" value="ECO:0007669"/>
    <property type="project" value="UniProtKB-KW"/>
</dbReference>
<dbReference type="EMBL" id="CCKQ01001909">
    <property type="protein sequence ID" value="CDW73012.1"/>
    <property type="molecule type" value="Genomic_DNA"/>
</dbReference>
<comment type="similarity">
    <text evidence="1">Belongs to the small GTPase superfamily. Rab family.</text>
</comment>
<dbReference type="Pfam" id="PF00071">
    <property type="entry name" value="Ras"/>
    <property type="match status" value="1"/>
</dbReference>
<dbReference type="SMART" id="SM00177">
    <property type="entry name" value="ARF"/>
    <property type="match status" value="1"/>
</dbReference>
<evidence type="ECO:0000313" key="12">
    <source>
        <dbReference type="Proteomes" id="UP000039865"/>
    </source>
</evidence>
<evidence type="ECO:0000256" key="1">
    <source>
        <dbReference type="ARBA" id="ARBA00006270"/>
    </source>
</evidence>
<evidence type="ECO:0000256" key="8">
    <source>
        <dbReference type="ARBA" id="ARBA00067099"/>
    </source>
</evidence>
<dbReference type="InterPro" id="IPR005225">
    <property type="entry name" value="Small_GTP-bd"/>
</dbReference>
<dbReference type="OMA" id="CSMARDI"/>
<evidence type="ECO:0000256" key="5">
    <source>
        <dbReference type="ARBA" id="ARBA00023288"/>
    </source>
</evidence>
<dbReference type="FunFam" id="3.40.50.300:FF:001018">
    <property type="entry name" value="Rab family GTPase"/>
    <property type="match status" value="1"/>
</dbReference>
<dbReference type="InterPro" id="IPR027417">
    <property type="entry name" value="P-loop_NTPase"/>
</dbReference>
<dbReference type="SMART" id="SM00176">
    <property type="entry name" value="RAN"/>
    <property type="match status" value="1"/>
</dbReference>
<evidence type="ECO:0000256" key="10">
    <source>
        <dbReference type="SAM" id="MobiDB-lite"/>
    </source>
</evidence>
<feature type="region of interest" description="Disordered" evidence="10">
    <location>
        <begin position="199"/>
        <end position="226"/>
    </location>
</feature>
<dbReference type="PROSITE" id="PS51419">
    <property type="entry name" value="RAB"/>
    <property type="match status" value="1"/>
</dbReference>
<organism evidence="11 12">
    <name type="scientific">Stylonychia lemnae</name>
    <name type="common">Ciliate</name>
    <dbReference type="NCBI Taxonomy" id="5949"/>
    <lineage>
        <taxon>Eukaryota</taxon>
        <taxon>Sar</taxon>
        <taxon>Alveolata</taxon>
        <taxon>Ciliophora</taxon>
        <taxon>Intramacronucleata</taxon>
        <taxon>Spirotrichea</taxon>
        <taxon>Stichotrichia</taxon>
        <taxon>Sporadotrichida</taxon>
        <taxon>Oxytrichidae</taxon>
        <taxon>Stylonychinae</taxon>
        <taxon>Stylonychia</taxon>
    </lineage>
</organism>
<keyword evidence="6" id="KW-0636">Prenylation</keyword>
<dbReference type="PRINTS" id="PR00449">
    <property type="entry name" value="RASTRNSFRMNG"/>
</dbReference>
<dbReference type="PROSITE" id="PS51421">
    <property type="entry name" value="RAS"/>
    <property type="match status" value="1"/>
</dbReference>
<keyword evidence="12" id="KW-1185">Reference proteome</keyword>
<dbReference type="InterPro" id="IPR050305">
    <property type="entry name" value="Small_GTPase_Rab"/>
</dbReference>
<evidence type="ECO:0000256" key="9">
    <source>
        <dbReference type="ARBA" id="ARBA00081865"/>
    </source>
</evidence>